<dbReference type="EMBL" id="JBIAQY010000003">
    <property type="protein sequence ID" value="MFF3568069.1"/>
    <property type="molecule type" value="Genomic_DNA"/>
</dbReference>
<feature type="transmembrane region" description="Helical" evidence="7">
    <location>
        <begin position="136"/>
        <end position="159"/>
    </location>
</feature>
<feature type="transmembrane region" description="Helical" evidence="7">
    <location>
        <begin position="102"/>
        <end position="124"/>
    </location>
</feature>
<feature type="domain" description="ABC transmembrane type-1" evidence="8">
    <location>
        <begin position="100"/>
        <end position="289"/>
    </location>
</feature>
<sequence length="296" mass="31257">MSENSSSTTVFRSNEADVEPRAVRRFVPDARALLTSGRSAALPSIVLLLVLGWAVVPSLFAGADPLRGVPAEKLRGPSARHWFGTDNLGRDLYTRVVHATELSVTATVFAVLIGLLAGSLLGLLAGSIGGRVDAAIMRLVDVLLSIPELLSALVLVTALGFGTRNVAIAVGVALVPTFARVMRAEVVRVRRAPYVEAAFAAGVRWPGVLVRHVLRNAYAPVAALVAVEFGVAVLAVSSLSFLGYGARPPTPEWGSLIADGRDYLATAWWMTTFPGLVIVAVVLSAQRLGSIWGKTE</sequence>
<reference evidence="9 10" key="1">
    <citation type="submission" date="2024-10" db="EMBL/GenBank/DDBJ databases">
        <title>The Natural Products Discovery Center: Release of the First 8490 Sequenced Strains for Exploring Actinobacteria Biosynthetic Diversity.</title>
        <authorList>
            <person name="Kalkreuter E."/>
            <person name="Kautsar S.A."/>
            <person name="Yang D."/>
            <person name="Bader C.D."/>
            <person name="Teijaro C.N."/>
            <person name="Fluegel L."/>
            <person name="Davis C.M."/>
            <person name="Simpson J.R."/>
            <person name="Lauterbach L."/>
            <person name="Steele A.D."/>
            <person name="Gui C."/>
            <person name="Meng S."/>
            <person name="Li G."/>
            <person name="Viehrig K."/>
            <person name="Ye F."/>
            <person name="Su P."/>
            <person name="Kiefer A.F."/>
            <person name="Nichols A."/>
            <person name="Cepeda A.J."/>
            <person name="Yan W."/>
            <person name="Fan B."/>
            <person name="Jiang Y."/>
            <person name="Adhikari A."/>
            <person name="Zheng C.-J."/>
            <person name="Schuster L."/>
            <person name="Cowan T.M."/>
            <person name="Smanski M.J."/>
            <person name="Chevrette M.G."/>
            <person name="De Carvalho L.P.S."/>
            <person name="Shen B."/>
        </authorList>
    </citation>
    <scope>NUCLEOTIDE SEQUENCE [LARGE SCALE GENOMIC DNA]</scope>
    <source>
        <strain evidence="9 10">NPDC002593</strain>
    </source>
</reference>
<comment type="caution">
    <text evidence="9">The sequence shown here is derived from an EMBL/GenBank/DDBJ whole genome shotgun (WGS) entry which is preliminary data.</text>
</comment>
<dbReference type="CDD" id="cd06261">
    <property type="entry name" value="TM_PBP2"/>
    <property type="match status" value="1"/>
</dbReference>
<evidence type="ECO:0000256" key="4">
    <source>
        <dbReference type="ARBA" id="ARBA00022692"/>
    </source>
</evidence>
<dbReference type="InterPro" id="IPR000515">
    <property type="entry name" value="MetI-like"/>
</dbReference>
<evidence type="ECO:0000256" key="2">
    <source>
        <dbReference type="ARBA" id="ARBA00022448"/>
    </source>
</evidence>
<gene>
    <name evidence="9" type="ORF">ACFYXQ_09855</name>
</gene>
<evidence type="ECO:0000313" key="9">
    <source>
        <dbReference type="EMBL" id="MFF3568069.1"/>
    </source>
</evidence>
<dbReference type="PROSITE" id="PS50928">
    <property type="entry name" value="ABC_TM1"/>
    <property type="match status" value="1"/>
</dbReference>
<keyword evidence="4 7" id="KW-0812">Transmembrane</keyword>
<keyword evidence="2 7" id="KW-0813">Transport</keyword>
<comment type="subcellular location">
    <subcellularLocation>
        <location evidence="1 7">Cell membrane</location>
        <topology evidence="1 7">Multi-pass membrane protein</topology>
    </subcellularLocation>
</comment>
<feature type="transmembrane region" description="Helical" evidence="7">
    <location>
        <begin position="221"/>
        <end position="246"/>
    </location>
</feature>
<keyword evidence="5 7" id="KW-1133">Transmembrane helix</keyword>
<evidence type="ECO:0000256" key="5">
    <source>
        <dbReference type="ARBA" id="ARBA00022989"/>
    </source>
</evidence>
<protein>
    <submittedName>
        <fullName evidence="9">ABC transporter permease</fullName>
    </submittedName>
</protein>
<dbReference type="PANTHER" id="PTHR43386">
    <property type="entry name" value="OLIGOPEPTIDE TRANSPORT SYSTEM PERMEASE PROTEIN APPC"/>
    <property type="match status" value="1"/>
</dbReference>
<evidence type="ECO:0000259" key="8">
    <source>
        <dbReference type="PROSITE" id="PS50928"/>
    </source>
</evidence>
<evidence type="ECO:0000256" key="6">
    <source>
        <dbReference type="ARBA" id="ARBA00023136"/>
    </source>
</evidence>
<dbReference type="PANTHER" id="PTHR43386:SF1">
    <property type="entry name" value="D,D-DIPEPTIDE TRANSPORT SYSTEM PERMEASE PROTEIN DDPC-RELATED"/>
    <property type="match status" value="1"/>
</dbReference>
<evidence type="ECO:0000313" key="10">
    <source>
        <dbReference type="Proteomes" id="UP001601992"/>
    </source>
</evidence>
<name>A0ABW6RYM5_9NOCA</name>
<comment type="similarity">
    <text evidence="7">Belongs to the binding-protein-dependent transport system permease family.</text>
</comment>
<organism evidence="9 10">
    <name type="scientific">Nocardia jiangxiensis</name>
    <dbReference type="NCBI Taxonomy" id="282685"/>
    <lineage>
        <taxon>Bacteria</taxon>
        <taxon>Bacillati</taxon>
        <taxon>Actinomycetota</taxon>
        <taxon>Actinomycetes</taxon>
        <taxon>Mycobacteriales</taxon>
        <taxon>Nocardiaceae</taxon>
        <taxon>Nocardia</taxon>
    </lineage>
</organism>
<feature type="transmembrane region" description="Helical" evidence="7">
    <location>
        <begin position="266"/>
        <end position="285"/>
    </location>
</feature>
<dbReference type="InterPro" id="IPR050366">
    <property type="entry name" value="BP-dependent_transpt_permease"/>
</dbReference>
<keyword evidence="6 7" id="KW-0472">Membrane</keyword>
<dbReference type="Proteomes" id="UP001601992">
    <property type="component" value="Unassembled WGS sequence"/>
</dbReference>
<feature type="transmembrane region" description="Helical" evidence="7">
    <location>
        <begin position="40"/>
        <end position="60"/>
    </location>
</feature>
<evidence type="ECO:0000256" key="7">
    <source>
        <dbReference type="RuleBase" id="RU363032"/>
    </source>
</evidence>
<dbReference type="SUPFAM" id="SSF161098">
    <property type="entry name" value="MetI-like"/>
    <property type="match status" value="1"/>
</dbReference>
<feature type="transmembrane region" description="Helical" evidence="7">
    <location>
        <begin position="165"/>
        <end position="182"/>
    </location>
</feature>
<dbReference type="InterPro" id="IPR035906">
    <property type="entry name" value="MetI-like_sf"/>
</dbReference>
<dbReference type="RefSeq" id="WP_083895335.1">
    <property type="nucleotide sequence ID" value="NZ_JBIAQY010000003.1"/>
</dbReference>
<evidence type="ECO:0000256" key="3">
    <source>
        <dbReference type="ARBA" id="ARBA00022475"/>
    </source>
</evidence>
<keyword evidence="3" id="KW-1003">Cell membrane</keyword>
<accession>A0ABW6RYM5</accession>
<dbReference type="Pfam" id="PF00528">
    <property type="entry name" value="BPD_transp_1"/>
    <property type="match status" value="1"/>
</dbReference>
<proteinExistence type="inferred from homology"/>
<evidence type="ECO:0000256" key="1">
    <source>
        <dbReference type="ARBA" id="ARBA00004651"/>
    </source>
</evidence>
<keyword evidence="10" id="KW-1185">Reference proteome</keyword>
<dbReference type="Gene3D" id="1.10.3720.10">
    <property type="entry name" value="MetI-like"/>
    <property type="match status" value="1"/>
</dbReference>